<dbReference type="AlphaFoldDB" id="A0A5J5I784"/>
<keyword evidence="9" id="KW-1185">Reference proteome</keyword>
<dbReference type="Proteomes" id="UP000326671">
    <property type="component" value="Unassembled WGS sequence"/>
</dbReference>
<protein>
    <submittedName>
        <fullName evidence="8">GtrA family protein</fullName>
    </submittedName>
</protein>
<feature type="transmembrane region" description="Helical" evidence="6">
    <location>
        <begin position="41"/>
        <end position="60"/>
    </location>
</feature>
<evidence type="ECO:0000256" key="5">
    <source>
        <dbReference type="ARBA" id="ARBA00023136"/>
    </source>
</evidence>
<sequence length="129" mass="14953">MSIVIMKEVSFKFMKYSLIGCISTLVYFLSVYLLVESLHHDPVYASALSFIFMTIISYLLNRKYTFKSTFSTKTLLRFLVVSTIGFILNFIIMYVIVRVCALPYVIGELITTLIIPVINFTLNNYWAFK</sequence>
<keyword evidence="3 6" id="KW-0812">Transmembrane</keyword>
<evidence type="ECO:0000313" key="9">
    <source>
        <dbReference type="Proteomes" id="UP000326671"/>
    </source>
</evidence>
<dbReference type="Pfam" id="PF04138">
    <property type="entry name" value="GtrA_DPMS_TM"/>
    <property type="match status" value="1"/>
</dbReference>
<evidence type="ECO:0000256" key="1">
    <source>
        <dbReference type="ARBA" id="ARBA00004141"/>
    </source>
</evidence>
<comment type="subcellular location">
    <subcellularLocation>
        <location evidence="1">Membrane</location>
        <topology evidence="1">Multi-pass membrane protein</topology>
    </subcellularLocation>
</comment>
<dbReference type="EMBL" id="VYKL01000006">
    <property type="protein sequence ID" value="KAA9030636.1"/>
    <property type="molecule type" value="Genomic_DNA"/>
</dbReference>
<feature type="transmembrane region" description="Helical" evidence="6">
    <location>
        <begin position="75"/>
        <end position="96"/>
    </location>
</feature>
<dbReference type="OrthoDB" id="9812049at2"/>
<evidence type="ECO:0000259" key="7">
    <source>
        <dbReference type="Pfam" id="PF04138"/>
    </source>
</evidence>
<feature type="transmembrane region" description="Helical" evidence="6">
    <location>
        <begin position="102"/>
        <end position="122"/>
    </location>
</feature>
<dbReference type="InterPro" id="IPR051401">
    <property type="entry name" value="GtrA_CellWall_Glycosyl"/>
</dbReference>
<dbReference type="GO" id="GO:0005886">
    <property type="term" value="C:plasma membrane"/>
    <property type="evidence" value="ECO:0007669"/>
    <property type="project" value="TreeGrafter"/>
</dbReference>
<dbReference type="PANTHER" id="PTHR38459">
    <property type="entry name" value="PROPHAGE BACTOPRENOL-LINKED GLUCOSE TRANSLOCASE HOMOLOG"/>
    <property type="match status" value="1"/>
</dbReference>
<dbReference type="PANTHER" id="PTHR38459:SF1">
    <property type="entry name" value="PROPHAGE BACTOPRENOL-LINKED GLUCOSE TRANSLOCASE HOMOLOG"/>
    <property type="match status" value="1"/>
</dbReference>
<name>A0A5J5I784_9BACI</name>
<keyword evidence="4 6" id="KW-1133">Transmembrane helix</keyword>
<comment type="caution">
    <text evidence="8">The sequence shown here is derived from an EMBL/GenBank/DDBJ whole genome shotgun (WGS) entry which is preliminary data.</text>
</comment>
<feature type="domain" description="GtrA/DPMS transmembrane" evidence="7">
    <location>
        <begin position="15"/>
        <end position="128"/>
    </location>
</feature>
<feature type="transmembrane region" description="Helical" evidence="6">
    <location>
        <begin position="16"/>
        <end position="35"/>
    </location>
</feature>
<dbReference type="GO" id="GO:0000271">
    <property type="term" value="P:polysaccharide biosynthetic process"/>
    <property type="evidence" value="ECO:0007669"/>
    <property type="project" value="InterPro"/>
</dbReference>
<organism evidence="8 9">
    <name type="scientific">Niallia endozanthoxylica</name>
    <dbReference type="NCBI Taxonomy" id="2036016"/>
    <lineage>
        <taxon>Bacteria</taxon>
        <taxon>Bacillati</taxon>
        <taxon>Bacillota</taxon>
        <taxon>Bacilli</taxon>
        <taxon>Bacillales</taxon>
        <taxon>Bacillaceae</taxon>
        <taxon>Niallia</taxon>
    </lineage>
</organism>
<proteinExistence type="inferred from homology"/>
<evidence type="ECO:0000256" key="2">
    <source>
        <dbReference type="ARBA" id="ARBA00009399"/>
    </source>
</evidence>
<evidence type="ECO:0000256" key="4">
    <source>
        <dbReference type="ARBA" id="ARBA00022989"/>
    </source>
</evidence>
<reference evidence="8 9" key="1">
    <citation type="submission" date="2019-09" db="EMBL/GenBank/DDBJ databases">
        <title>Whole genome sequences of isolates from the Mars Exploration Rovers.</title>
        <authorList>
            <person name="Seuylemezian A."/>
            <person name="Vaishampayan P."/>
        </authorList>
    </citation>
    <scope>NUCLEOTIDE SEQUENCE [LARGE SCALE GENOMIC DNA]</scope>
    <source>
        <strain evidence="8 9">MER_TA_151</strain>
    </source>
</reference>
<evidence type="ECO:0000313" key="8">
    <source>
        <dbReference type="EMBL" id="KAA9030636.1"/>
    </source>
</evidence>
<accession>A0A5J5I784</accession>
<gene>
    <name evidence="8" type="ORF">F4V44_02245</name>
</gene>
<evidence type="ECO:0000256" key="6">
    <source>
        <dbReference type="SAM" id="Phobius"/>
    </source>
</evidence>
<dbReference type="InterPro" id="IPR007267">
    <property type="entry name" value="GtrA_DPMS_TM"/>
</dbReference>
<comment type="similarity">
    <text evidence="2">Belongs to the GtrA family.</text>
</comment>
<evidence type="ECO:0000256" key="3">
    <source>
        <dbReference type="ARBA" id="ARBA00022692"/>
    </source>
</evidence>
<keyword evidence="5 6" id="KW-0472">Membrane</keyword>